<evidence type="ECO:0000256" key="1">
    <source>
        <dbReference type="ARBA" id="ARBA00004167"/>
    </source>
</evidence>
<dbReference type="WBParaSite" id="Csp11.Scaffold630.g22200.t1">
    <property type="protein sequence ID" value="Csp11.Scaffold630.g22200.t1"/>
    <property type="gene ID" value="Csp11.Scaffold630.g22200"/>
</dbReference>
<dbReference type="Proteomes" id="UP000095282">
    <property type="component" value="Unplaced"/>
</dbReference>
<dbReference type="GO" id="GO:0016757">
    <property type="term" value="F:glycosyltransferase activity"/>
    <property type="evidence" value="ECO:0007669"/>
    <property type="project" value="UniProtKB-UniRule"/>
</dbReference>
<dbReference type="GO" id="GO:0016020">
    <property type="term" value="C:membrane"/>
    <property type="evidence" value="ECO:0007669"/>
    <property type="project" value="UniProtKB-SubCell"/>
</dbReference>
<name>A0A1I7V446_9PELO</name>
<evidence type="ECO:0000313" key="9">
    <source>
        <dbReference type="Proteomes" id="UP000095282"/>
    </source>
</evidence>
<evidence type="ECO:0000256" key="3">
    <source>
        <dbReference type="ARBA" id="ARBA00022676"/>
    </source>
</evidence>
<protein>
    <recommendedName>
        <fullName evidence="8">Glycosyltransferase family 92 protein</fullName>
        <ecNumber evidence="8">2.4.1.-</ecNumber>
    </recommendedName>
</protein>
<feature type="transmembrane region" description="Helical" evidence="8">
    <location>
        <begin position="26"/>
        <end position="43"/>
    </location>
</feature>
<keyword evidence="9" id="KW-1185">Reference proteome</keyword>
<dbReference type="Pfam" id="PF01697">
    <property type="entry name" value="Glyco_transf_92"/>
    <property type="match status" value="1"/>
</dbReference>
<sequence>MKLPFWINEERTFNGLLYARSRAKRLFLYFVLISFLCYLYYLLNSLRDLVPKPLEEDEDTSEIVDGTPAPPVSEFLLSDESERLTRKVPVTHVFVNSAYYYPISKSLGRNAIALHMIVDSKNFDSKNYSFGFVGSNGTNSEAGLAKSMAYETPECRYSPTVAIGNTIENLIKLELDSNGTKTEIPFKIARFTAPKPVIICINPQFVAEQWQTFLMHVHTANRFGGHLHVYIVSIVNGYFELMKEYERQGYLTMEMWLRMKFPSPGSQFFEPNMNSQSRNSAMTDCLLQYKEATEYIAFFDMDDILFPLLYPTYLEEFNAAWTPGASSLIYGRRSHQFVKAETLTEYNFHRLVDSLRTLEPEEERVVLKPEAHRNSWEYTGMENK</sequence>
<dbReference type="eggNOG" id="KOG4735">
    <property type="taxonomic scope" value="Eukaryota"/>
</dbReference>
<dbReference type="InterPro" id="IPR008166">
    <property type="entry name" value="Glyco_transf_92"/>
</dbReference>
<keyword evidence="3 8" id="KW-0328">Glycosyltransferase</keyword>
<evidence type="ECO:0000313" key="10">
    <source>
        <dbReference type="WBParaSite" id="Csp11.Scaffold630.g22200.t1"/>
    </source>
</evidence>
<organism evidence="9 10">
    <name type="scientific">Caenorhabditis tropicalis</name>
    <dbReference type="NCBI Taxonomy" id="1561998"/>
    <lineage>
        <taxon>Eukaryota</taxon>
        <taxon>Metazoa</taxon>
        <taxon>Ecdysozoa</taxon>
        <taxon>Nematoda</taxon>
        <taxon>Chromadorea</taxon>
        <taxon>Rhabditida</taxon>
        <taxon>Rhabditina</taxon>
        <taxon>Rhabditomorpha</taxon>
        <taxon>Rhabditoidea</taxon>
        <taxon>Rhabditidae</taxon>
        <taxon>Peloderinae</taxon>
        <taxon>Caenorhabditis</taxon>
    </lineage>
</organism>
<keyword evidence="6 8" id="KW-1133">Transmembrane helix</keyword>
<dbReference type="PANTHER" id="PTHR21645">
    <property type="entry name" value="GLYCOSYLTRANSFERASE FAMILY 92 PROTEIN"/>
    <property type="match status" value="1"/>
</dbReference>
<dbReference type="EC" id="2.4.1.-" evidence="8"/>
<comment type="similarity">
    <text evidence="2 8">Belongs to the glycosyltransferase 92 family.</text>
</comment>
<proteinExistence type="inferred from homology"/>
<evidence type="ECO:0000256" key="2">
    <source>
        <dbReference type="ARBA" id="ARBA00007647"/>
    </source>
</evidence>
<evidence type="ECO:0000256" key="6">
    <source>
        <dbReference type="ARBA" id="ARBA00022989"/>
    </source>
</evidence>
<evidence type="ECO:0000256" key="7">
    <source>
        <dbReference type="ARBA" id="ARBA00023136"/>
    </source>
</evidence>
<dbReference type="AlphaFoldDB" id="A0A1I7V446"/>
<evidence type="ECO:0000256" key="8">
    <source>
        <dbReference type="RuleBase" id="RU366017"/>
    </source>
</evidence>
<evidence type="ECO:0000256" key="5">
    <source>
        <dbReference type="ARBA" id="ARBA00022692"/>
    </source>
</evidence>
<comment type="subcellular location">
    <subcellularLocation>
        <location evidence="1">Membrane</location>
        <topology evidence="1">Single-pass membrane protein</topology>
    </subcellularLocation>
</comment>
<keyword evidence="7 8" id="KW-0472">Membrane</keyword>
<dbReference type="InterPro" id="IPR052012">
    <property type="entry name" value="GTase_92"/>
</dbReference>
<keyword evidence="5 8" id="KW-0812">Transmembrane</keyword>
<evidence type="ECO:0000256" key="4">
    <source>
        <dbReference type="ARBA" id="ARBA00022679"/>
    </source>
</evidence>
<reference evidence="10" key="1">
    <citation type="submission" date="2016-11" db="UniProtKB">
        <authorList>
            <consortium name="WormBaseParasite"/>
        </authorList>
    </citation>
    <scope>IDENTIFICATION</scope>
</reference>
<keyword evidence="4 8" id="KW-0808">Transferase</keyword>
<accession>A0A1I7V446</accession>
<dbReference type="PANTHER" id="PTHR21645:SF21">
    <property type="entry name" value="GLYCOSYLTRANSFERASE FAMILY 92 PROTEIN"/>
    <property type="match status" value="1"/>
</dbReference>